<dbReference type="Proteomes" id="UP000001058">
    <property type="component" value="Unassembled WGS sequence"/>
</dbReference>
<accession>D8TWI4</accession>
<evidence type="ECO:0000313" key="3">
    <source>
        <dbReference type="Proteomes" id="UP000001058"/>
    </source>
</evidence>
<name>D8TWI4_VOLCA</name>
<reference evidence="2 3" key="1">
    <citation type="journal article" date="2010" name="Science">
        <title>Genomic analysis of organismal complexity in the multicellular green alga Volvox carteri.</title>
        <authorList>
            <person name="Prochnik S.E."/>
            <person name="Umen J."/>
            <person name="Nedelcu A.M."/>
            <person name="Hallmann A."/>
            <person name="Miller S.M."/>
            <person name="Nishii I."/>
            <person name="Ferris P."/>
            <person name="Kuo A."/>
            <person name="Mitros T."/>
            <person name="Fritz-Laylin L.K."/>
            <person name="Hellsten U."/>
            <person name="Chapman J."/>
            <person name="Simakov O."/>
            <person name="Rensing S.A."/>
            <person name="Terry A."/>
            <person name="Pangilinan J."/>
            <person name="Kapitonov V."/>
            <person name="Jurka J."/>
            <person name="Salamov A."/>
            <person name="Shapiro H."/>
            <person name="Schmutz J."/>
            <person name="Grimwood J."/>
            <person name="Lindquist E."/>
            <person name="Lucas S."/>
            <person name="Grigoriev I.V."/>
            <person name="Schmitt R."/>
            <person name="Kirk D."/>
            <person name="Rokhsar D.S."/>
        </authorList>
    </citation>
    <scope>NUCLEOTIDE SEQUENCE [LARGE SCALE GENOMIC DNA]</scope>
    <source>
        <strain evidence="3">f. Nagariensis / Eve</strain>
    </source>
</reference>
<dbReference type="InParanoid" id="D8TWI4"/>
<keyword evidence="3" id="KW-1185">Reference proteome</keyword>
<protein>
    <submittedName>
        <fullName evidence="2">Uncharacterized protein</fullName>
    </submittedName>
</protein>
<organism evidence="3">
    <name type="scientific">Volvox carteri f. nagariensis</name>
    <dbReference type="NCBI Taxonomy" id="3068"/>
    <lineage>
        <taxon>Eukaryota</taxon>
        <taxon>Viridiplantae</taxon>
        <taxon>Chlorophyta</taxon>
        <taxon>core chlorophytes</taxon>
        <taxon>Chlorophyceae</taxon>
        <taxon>CS clade</taxon>
        <taxon>Chlamydomonadales</taxon>
        <taxon>Volvocaceae</taxon>
        <taxon>Volvox</taxon>
    </lineage>
</organism>
<sequence length="188" mass="19501">MKAAGKEVAGKKAAGKKAAGEEPQGRKAAGKKAAVLPPFGRATCNSSQCEVRYVDLCDASSSSVEIRFNERLSLQSASECQSASERTQPGSPRAIGAALGSLNYITGQTTDGDRTVSFVAASTARSSFIRDLLLCPGVRGPAYEHLYGCAPQGVLHSSDIAAACRGDACLHGQCGELEASWEAMPCVC</sequence>
<evidence type="ECO:0000313" key="2">
    <source>
        <dbReference type="EMBL" id="EFJ48051.1"/>
    </source>
</evidence>
<evidence type="ECO:0000256" key="1">
    <source>
        <dbReference type="SAM" id="MobiDB-lite"/>
    </source>
</evidence>
<proteinExistence type="predicted"/>
<dbReference type="RefSeq" id="XP_002950736.1">
    <property type="nucleotide sequence ID" value="XM_002950690.1"/>
</dbReference>
<gene>
    <name evidence="2" type="ORF">VOLCADRAFT_91227</name>
</gene>
<dbReference type="AlphaFoldDB" id="D8TWI4"/>
<feature type="compositionally biased region" description="Basic and acidic residues" evidence="1">
    <location>
        <begin position="1"/>
        <end position="10"/>
    </location>
</feature>
<dbReference type="GeneID" id="9618268"/>
<dbReference type="KEGG" id="vcn:VOLCADRAFT_91227"/>
<feature type="region of interest" description="Disordered" evidence="1">
    <location>
        <begin position="1"/>
        <end position="32"/>
    </location>
</feature>
<dbReference type="EMBL" id="GL378341">
    <property type="protein sequence ID" value="EFJ48051.1"/>
    <property type="molecule type" value="Genomic_DNA"/>
</dbReference>